<protein>
    <recommendedName>
        <fullName evidence="5">GPI anchored cell wall protein</fullName>
    </recommendedName>
</protein>
<dbReference type="GeneID" id="54555707"/>
<organism evidence="3 4">
    <name type="scientific">Westerdykella ornata</name>
    <dbReference type="NCBI Taxonomy" id="318751"/>
    <lineage>
        <taxon>Eukaryota</taxon>
        <taxon>Fungi</taxon>
        <taxon>Dikarya</taxon>
        <taxon>Ascomycota</taxon>
        <taxon>Pezizomycotina</taxon>
        <taxon>Dothideomycetes</taxon>
        <taxon>Pleosporomycetidae</taxon>
        <taxon>Pleosporales</taxon>
        <taxon>Sporormiaceae</taxon>
        <taxon>Westerdykella</taxon>
    </lineage>
</organism>
<name>A0A6A6JXI3_WESOR</name>
<feature type="chain" id="PRO_5025469627" description="GPI anchored cell wall protein" evidence="2">
    <location>
        <begin position="20"/>
        <end position="198"/>
    </location>
</feature>
<dbReference type="RefSeq" id="XP_033658869.1">
    <property type="nucleotide sequence ID" value="XM_033802532.1"/>
</dbReference>
<keyword evidence="1" id="KW-0472">Membrane</keyword>
<evidence type="ECO:0000313" key="3">
    <source>
        <dbReference type="EMBL" id="KAF2281332.1"/>
    </source>
</evidence>
<keyword evidence="4" id="KW-1185">Reference proteome</keyword>
<keyword evidence="1" id="KW-0812">Transmembrane</keyword>
<dbReference type="Proteomes" id="UP000800097">
    <property type="component" value="Unassembled WGS sequence"/>
</dbReference>
<dbReference type="OrthoDB" id="5091764at2759"/>
<feature type="signal peptide" evidence="2">
    <location>
        <begin position="1"/>
        <end position="19"/>
    </location>
</feature>
<evidence type="ECO:0000256" key="2">
    <source>
        <dbReference type="SAM" id="SignalP"/>
    </source>
</evidence>
<gene>
    <name evidence="3" type="ORF">EI97DRAFT_497951</name>
</gene>
<dbReference type="AlphaFoldDB" id="A0A6A6JXI3"/>
<feature type="transmembrane region" description="Helical" evidence="1">
    <location>
        <begin position="177"/>
        <end position="197"/>
    </location>
</feature>
<proteinExistence type="predicted"/>
<sequence length="198" mass="19394">MRSYTAAAALAALASTSHAATVTLQETPCLQPTELKTYTVEVGKLVVVDMPSICGLKLVSTSDPASAPLEAITCQLFKDAAGQVPGSAKFTFASPALIATNPVQEGSIRCDVGAAPASSSTGETQSVTTVVSPVTATGTGMPVGGGYGNGNGTLVVHPTATPTGSQTPPGPEGAANGLAVGTGVGLTALMLVIGALVL</sequence>
<evidence type="ECO:0000313" key="4">
    <source>
        <dbReference type="Proteomes" id="UP000800097"/>
    </source>
</evidence>
<keyword evidence="2" id="KW-0732">Signal</keyword>
<reference evidence="3" key="1">
    <citation type="journal article" date="2020" name="Stud. Mycol.">
        <title>101 Dothideomycetes genomes: a test case for predicting lifestyles and emergence of pathogens.</title>
        <authorList>
            <person name="Haridas S."/>
            <person name="Albert R."/>
            <person name="Binder M."/>
            <person name="Bloem J."/>
            <person name="Labutti K."/>
            <person name="Salamov A."/>
            <person name="Andreopoulos B."/>
            <person name="Baker S."/>
            <person name="Barry K."/>
            <person name="Bills G."/>
            <person name="Bluhm B."/>
            <person name="Cannon C."/>
            <person name="Castanera R."/>
            <person name="Culley D."/>
            <person name="Daum C."/>
            <person name="Ezra D."/>
            <person name="Gonzalez J."/>
            <person name="Henrissat B."/>
            <person name="Kuo A."/>
            <person name="Liang C."/>
            <person name="Lipzen A."/>
            <person name="Lutzoni F."/>
            <person name="Magnuson J."/>
            <person name="Mondo S."/>
            <person name="Nolan M."/>
            <person name="Ohm R."/>
            <person name="Pangilinan J."/>
            <person name="Park H.-J."/>
            <person name="Ramirez L."/>
            <person name="Alfaro M."/>
            <person name="Sun H."/>
            <person name="Tritt A."/>
            <person name="Yoshinaga Y."/>
            <person name="Zwiers L.-H."/>
            <person name="Turgeon B."/>
            <person name="Goodwin S."/>
            <person name="Spatafora J."/>
            <person name="Crous P."/>
            <person name="Grigoriev I."/>
        </authorList>
    </citation>
    <scope>NUCLEOTIDE SEQUENCE</scope>
    <source>
        <strain evidence="3">CBS 379.55</strain>
    </source>
</reference>
<accession>A0A6A6JXI3</accession>
<keyword evidence="1" id="KW-1133">Transmembrane helix</keyword>
<evidence type="ECO:0000256" key="1">
    <source>
        <dbReference type="SAM" id="Phobius"/>
    </source>
</evidence>
<evidence type="ECO:0008006" key="5">
    <source>
        <dbReference type="Google" id="ProtNLM"/>
    </source>
</evidence>
<dbReference type="EMBL" id="ML986484">
    <property type="protein sequence ID" value="KAF2281332.1"/>
    <property type="molecule type" value="Genomic_DNA"/>
</dbReference>